<name>W7N338_GIBM7</name>
<evidence type="ECO:0000256" key="1">
    <source>
        <dbReference type="SAM" id="MobiDB-lite"/>
    </source>
</evidence>
<dbReference type="KEGG" id="fvr:FVEG_17349"/>
<dbReference type="OrthoDB" id="10307269at2759"/>
<dbReference type="GeneID" id="30074225"/>
<dbReference type="VEuPathDB" id="FungiDB:FVEG_17349"/>
<protein>
    <submittedName>
        <fullName evidence="2">Uncharacterized protein</fullName>
    </submittedName>
</protein>
<dbReference type="AlphaFoldDB" id="W7N338"/>
<evidence type="ECO:0000313" key="2">
    <source>
        <dbReference type="EMBL" id="EWG54635.1"/>
    </source>
</evidence>
<dbReference type="RefSeq" id="XP_018760826.1">
    <property type="nucleotide sequence ID" value="XM_018906603.1"/>
</dbReference>
<feature type="compositionally biased region" description="Basic and acidic residues" evidence="1">
    <location>
        <begin position="9"/>
        <end position="23"/>
    </location>
</feature>
<reference evidence="2 3" key="1">
    <citation type="journal article" date="2010" name="Nature">
        <title>Comparative genomics reveals mobile pathogenicity chromosomes in Fusarium.</title>
        <authorList>
            <person name="Ma L.J."/>
            <person name="van der Does H.C."/>
            <person name="Borkovich K.A."/>
            <person name="Coleman J.J."/>
            <person name="Daboussi M.J."/>
            <person name="Di Pietro A."/>
            <person name="Dufresne M."/>
            <person name="Freitag M."/>
            <person name="Grabherr M."/>
            <person name="Henrissat B."/>
            <person name="Houterman P.M."/>
            <person name="Kang S."/>
            <person name="Shim W.B."/>
            <person name="Woloshuk C."/>
            <person name="Xie X."/>
            <person name="Xu J.R."/>
            <person name="Antoniw J."/>
            <person name="Baker S.E."/>
            <person name="Bluhm B.H."/>
            <person name="Breakspear A."/>
            <person name="Brown D.W."/>
            <person name="Butchko R.A."/>
            <person name="Chapman S."/>
            <person name="Coulson R."/>
            <person name="Coutinho P.M."/>
            <person name="Danchin E.G."/>
            <person name="Diener A."/>
            <person name="Gale L.R."/>
            <person name="Gardiner D.M."/>
            <person name="Goff S."/>
            <person name="Hammond-Kosack K.E."/>
            <person name="Hilburn K."/>
            <person name="Hua-Van A."/>
            <person name="Jonkers W."/>
            <person name="Kazan K."/>
            <person name="Kodira C.D."/>
            <person name="Koehrsen M."/>
            <person name="Kumar L."/>
            <person name="Lee Y.H."/>
            <person name="Li L."/>
            <person name="Manners J.M."/>
            <person name="Miranda-Saavedra D."/>
            <person name="Mukherjee M."/>
            <person name="Park G."/>
            <person name="Park J."/>
            <person name="Park S.Y."/>
            <person name="Proctor R.H."/>
            <person name="Regev A."/>
            <person name="Ruiz-Roldan M.C."/>
            <person name="Sain D."/>
            <person name="Sakthikumar S."/>
            <person name="Sykes S."/>
            <person name="Schwartz D.C."/>
            <person name="Turgeon B.G."/>
            <person name="Wapinski I."/>
            <person name="Yoder O."/>
            <person name="Young S."/>
            <person name="Zeng Q."/>
            <person name="Zhou S."/>
            <person name="Galagan J."/>
            <person name="Cuomo C.A."/>
            <person name="Kistler H.C."/>
            <person name="Rep M."/>
        </authorList>
    </citation>
    <scope>NUCLEOTIDE SEQUENCE [LARGE SCALE GENOMIC DNA]</scope>
    <source>
        <strain evidence="3">M3125 / FGSC 7600</strain>
    </source>
</reference>
<keyword evidence="3" id="KW-1185">Reference proteome</keyword>
<gene>
    <name evidence="2" type="ORF">FVEG_17349</name>
</gene>
<sequence>MSDFAAYQEHSREPPRREEPEWDSDRSVIFRETDNPNGIFTSAPKEAFKLGYFDVMCLVLNRMIGKFPLLSEVIRYDFLRFRRGVS</sequence>
<proteinExistence type="predicted"/>
<dbReference type="Proteomes" id="UP000009096">
    <property type="component" value="Chromosome 3"/>
</dbReference>
<evidence type="ECO:0000313" key="3">
    <source>
        <dbReference type="Proteomes" id="UP000009096"/>
    </source>
</evidence>
<feature type="region of interest" description="Disordered" evidence="1">
    <location>
        <begin position="1"/>
        <end position="23"/>
    </location>
</feature>
<accession>W7N338</accession>
<organism evidence="2 3">
    <name type="scientific">Gibberella moniliformis (strain M3125 / FGSC 7600)</name>
    <name type="common">Maize ear and stalk rot fungus</name>
    <name type="synonym">Fusarium verticillioides</name>
    <dbReference type="NCBI Taxonomy" id="334819"/>
    <lineage>
        <taxon>Eukaryota</taxon>
        <taxon>Fungi</taxon>
        <taxon>Dikarya</taxon>
        <taxon>Ascomycota</taxon>
        <taxon>Pezizomycotina</taxon>
        <taxon>Sordariomycetes</taxon>
        <taxon>Hypocreomycetidae</taxon>
        <taxon>Hypocreales</taxon>
        <taxon>Nectriaceae</taxon>
        <taxon>Fusarium</taxon>
        <taxon>Fusarium fujikuroi species complex</taxon>
    </lineage>
</organism>
<dbReference type="EMBL" id="DS022261">
    <property type="protein sequence ID" value="EWG54635.1"/>
    <property type="molecule type" value="Genomic_DNA"/>
</dbReference>